<dbReference type="EMBL" id="RAZT01000001">
    <property type="protein sequence ID" value="RKN36156.1"/>
    <property type="molecule type" value="Genomic_DNA"/>
</dbReference>
<evidence type="ECO:0000313" key="2">
    <source>
        <dbReference type="EMBL" id="RKN36156.1"/>
    </source>
</evidence>
<dbReference type="InterPro" id="IPR013216">
    <property type="entry name" value="Methyltransf_11"/>
</dbReference>
<name>A0A3A9YNC4_9ACTN</name>
<dbReference type="InterPro" id="IPR029063">
    <property type="entry name" value="SAM-dependent_MTases_sf"/>
</dbReference>
<dbReference type="Pfam" id="PF08241">
    <property type="entry name" value="Methyltransf_11"/>
    <property type="match status" value="1"/>
</dbReference>
<evidence type="ECO:0000313" key="3">
    <source>
        <dbReference type="Proteomes" id="UP000275865"/>
    </source>
</evidence>
<feature type="domain" description="Methyltransferase type 11" evidence="1">
    <location>
        <begin position="47"/>
        <end position="138"/>
    </location>
</feature>
<dbReference type="GO" id="GO:0032259">
    <property type="term" value="P:methylation"/>
    <property type="evidence" value="ECO:0007669"/>
    <property type="project" value="UniProtKB-KW"/>
</dbReference>
<dbReference type="GO" id="GO:0008757">
    <property type="term" value="F:S-adenosylmethionine-dependent methyltransferase activity"/>
    <property type="evidence" value="ECO:0007669"/>
    <property type="project" value="InterPro"/>
</dbReference>
<keyword evidence="2" id="KW-0489">Methyltransferase</keyword>
<dbReference type="SUPFAM" id="SSF53335">
    <property type="entry name" value="S-adenosyl-L-methionine-dependent methyltransferases"/>
    <property type="match status" value="1"/>
</dbReference>
<evidence type="ECO:0000259" key="1">
    <source>
        <dbReference type="Pfam" id="PF08241"/>
    </source>
</evidence>
<proteinExistence type="predicted"/>
<comment type="caution">
    <text evidence="2">The sequence shown here is derived from an EMBL/GenBank/DDBJ whole genome shotgun (WGS) entry which is preliminary data.</text>
</comment>
<protein>
    <submittedName>
        <fullName evidence="2">Class I SAM-dependent methyltransferase</fullName>
    </submittedName>
</protein>
<dbReference type="CDD" id="cd02440">
    <property type="entry name" value="AdoMet_MTases"/>
    <property type="match status" value="1"/>
</dbReference>
<dbReference type="Proteomes" id="UP000275865">
    <property type="component" value="Unassembled WGS sequence"/>
</dbReference>
<organism evidence="2 3">
    <name type="scientific">Micromonospora musae</name>
    <dbReference type="NCBI Taxonomy" id="1894970"/>
    <lineage>
        <taxon>Bacteria</taxon>
        <taxon>Bacillati</taxon>
        <taxon>Actinomycetota</taxon>
        <taxon>Actinomycetes</taxon>
        <taxon>Micromonosporales</taxon>
        <taxon>Micromonosporaceae</taxon>
        <taxon>Micromonospora</taxon>
    </lineage>
</organism>
<reference evidence="2 3" key="1">
    <citation type="submission" date="2018-09" db="EMBL/GenBank/DDBJ databases">
        <title>Micromonospora sp. nov. MS1-9, isolated from a root of Musa sp.</title>
        <authorList>
            <person name="Kuncharoen N."/>
            <person name="Kudo T."/>
            <person name="Ohkuma M."/>
            <person name="Yuki M."/>
            <person name="Tanasupawat S."/>
        </authorList>
    </citation>
    <scope>NUCLEOTIDE SEQUENCE [LARGE SCALE GENOMIC DNA]</scope>
    <source>
        <strain evidence="2 3">MS1-9</strain>
    </source>
</reference>
<dbReference type="PANTHER" id="PTHR43591:SF24">
    <property type="entry name" value="2-METHOXY-6-POLYPRENYL-1,4-BENZOQUINOL METHYLASE, MITOCHONDRIAL"/>
    <property type="match status" value="1"/>
</dbReference>
<gene>
    <name evidence="2" type="ORF">D7044_00380</name>
</gene>
<dbReference type="RefSeq" id="WP_120687605.1">
    <property type="nucleotide sequence ID" value="NZ_RAZT01000001.1"/>
</dbReference>
<dbReference type="Gene3D" id="3.40.50.150">
    <property type="entry name" value="Vaccinia Virus protein VP39"/>
    <property type="match status" value="1"/>
</dbReference>
<dbReference type="PANTHER" id="PTHR43591">
    <property type="entry name" value="METHYLTRANSFERASE"/>
    <property type="match status" value="1"/>
</dbReference>
<accession>A0A3A9YNC4</accession>
<sequence length="269" mass="28539">MTDFDDHERGRWAGRAEAYARSFGRLCAYPAPALLDAAGVTDGARMLDVGTGPGTVAALATARGATVTAVDAEASMIVTARTARAAGHFARAALPLLPFPTGAFDVAVANFVINHVGDPLAAVSELRRVVRPGGQVAITIWPYPRPPLQRLWRQAYEAAGGPPRPALPQVDAERNFDRTPKGLTGLLRGAGLDPLRCETLSWVHRTDPQEWWAGPEAGIGELGLLLDGAPADLRRRARDAYDRLTAEYLGPDGLLGLPTAALVAAGRTR</sequence>
<dbReference type="AlphaFoldDB" id="A0A3A9YNC4"/>
<keyword evidence="2" id="KW-0808">Transferase</keyword>